<organism evidence="2 3">
    <name type="scientific">Crocosphaera watsonii WH 0003</name>
    <dbReference type="NCBI Taxonomy" id="423471"/>
    <lineage>
        <taxon>Bacteria</taxon>
        <taxon>Bacillati</taxon>
        <taxon>Cyanobacteriota</taxon>
        <taxon>Cyanophyceae</taxon>
        <taxon>Oscillatoriophycideae</taxon>
        <taxon>Chroococcales</taxon>
        <taxon>Aphanothecaceae</taxon>
        <taxon>Crocosphaera</taxon>
    </lineage>
</organism>
<protein>
    <recommendedName>
        <fullName evidence="1">DUF3598 domain-containing protein</fullName>
    </recommendedName>
</protein>
<dbReference type="SUPFAM" id="SSF50814">
    <property type="entry name" value="Lipocalins"/>
    <property type="match status" value="1"/>
</dbReference>
<dbReference type="InterPro" id="IPR022017">
    <property type="entry name" value="BFA1-like_DUF3598"/>
</dbReference>
<comment type="caution">
    <text evidence="2">The sequence shown here is derived from an EMBL/GenBank/DDBJ whole genome shotgun (WGS) entry which is preliminary data.</text>
</comment>
<evidence type="ECO:0000313" key="2">
    <source>
        <dbReference type="EMBL" id="EHJ14188.1"/>
    </source>
</evidence>
<dbReference type="AlphaFoldDB" id="G5J0U8"/>
<dbReference type="GeneID" id="88764977"/>
<dbReference type="Proteomes" id="UP000003477">
    <property type="component" value="Unassembled WGS sequence"/>
</dbReference>
<dbReference type="Gene3D" id="2.40.128.20">
    <property type="match status" value="1"/>
</dbReference>
<dbReference type="RefSeq" id="WP_007304240.1">
    <property type="nucleotide sequence ID" value="NZ_AESD01000182.1"/>
</dbReference>
<gene>
    <name evidence="2" type="ORF">CWATWH0003_1137</name>
</gene>
<evidence type="ECO:0000313" key="3">
    <source>
        <dbReference type="Proteomes" id="UP000003477"/>
    </source>
</evidence>
<dbReference type="PATRIC" id="fig|423471.3.peg.1049"/>
<evidence type="ECO:0000259" key="1">
    <source>
        <dbReference type="Pfam" id="PF12204"/>
    </source>
</evidence>
<dbReference type="InterPro" id="IPR012674">
    <property type="entry name" value="Calycin"/>
</dbReference>
<dbReference type="EMBL" id="AESD01000182">
    <property type="protein sequence ID" value="EHJ14188.1"/>
    <property type="molecule type" value="Genomic_DNA"/>
</dbReference>
<sequence>MNLQLKNWNNFCNYHTGDWKGSKKRYSPEGKVIRTWDVITHLHVNQDQSEITHQDELFYSDGTNEVKNYGIYKKPQTSALFLDSTFCWGSKIVKPDAIFIFEFGFRHKDKRVLCYFRYDETGKLEYSSTGIEYLNNKDTQQNINNYPELKKADQTWIGSLQKMTPNQVISEPIKTNWKSIKELNKDYLIQDLGENIIATCPKTVEQNKSFLIGVDWQINDELLKRGIVYYEAYELSYFTVENFSL</sequence>
<dbReference type="Pfam" id="PF12204">
    <property type="entry name" value="DUF3598_N"/>
    <property type="match status" value="1"/>
</dbReference>
<feature type="domain" description="DUF3598" evidence="1">
    <location>
        <begin position="6"/>
        <end position="125"/>
    </location>
</feature>
<accession>G5J0U8</accession>
<proteinExistence type="predicted"/>
<name>G5J0U8_CROWT</name>
<reference evidence="2 3" key="1">
    <citation type="journal article" date="2011" name="Front. Microbiol.">
        <title>Two Strains of Crocosphaera watsonii with Highly Conserved Genomes are Distinguished by Strain-Specific Features.</title>
        <authorList>
            <person name="Bench S.R."/>
            <person name="Ilikchyan I.N."/>
            <person name="Tripp H.J."/>
            <person name="Zehr J.P."/>
        </authorList>
    </citation>
    <scope>NUCLEOTIDE SEQUENCE [LARGE SCALE GENOMIC DNA]</scope>
    <source>
        <strain evidence="2 3">WH 0003</strain>
    </source>
</reference>